<dbReference type="InterPro" id="IPR010239">
    <property type="entry name" value="CHP02001"/>
</dbReference>
<feature type="chain" id="PRO_5045620236" evidence="1">
    <location>
        <begin position="33"/>
        <end position="256"/>
    </location>
</feature>
<evidence type="ECO:0000313" key="3">
    <source>
        <dbReference type="Proteomes" id="UP000827084"/>
    </source>
</evidence>
<dbReference type="EMBL" id="CP080635">
    <property type="protein sequence ID" value="QYX72103.1"/>
    <property type="molecule type" value="Genomic_DNA"/>
</dbReference>
<evidence type="ECO:0000313" key="2">
    <source>
        <dbReference type="EMBL" id="QYX72103.1"/>
    </source>
</evidence>
<keyword evidence="3" id="KW-1185">Reference proteome</keyword>
<proteinExistence type="predicted"/>
<organism evidence="2 3">
    <name type="scientific">Shewanella putrefaciens</name>
    <name type="common">Pseudomonas putrefaciens</name>
    <dbReference type="NCBI Taxonomy" id="24"/>
    <lineage>
        <taxon>Bacteria</taxon>
        <taxon>Pseudomonadati</taxon>
        <taxon>Pseudomonadota</taxon>
        <taxon>Gammaproteobacteria</taxon>
        <taxon>Alteromonadales</taxon>
        <taxon>Shewanellaceae</taxon>
        <taxon>Shewanella</taxon>
    </lineage>
</organism>
<dbReference type="GeneID" id="67444660"/>
<dbReference type="Pfam" id="PF09694">
    <property type="entry name" value="Gcw_chp"/>
    <property type="match status" value="1"/>
</dbReference>
<sequence length="256" mass="28172">MLPIKSALCSRCSRLCAGVMMALSSLSMGALASTEAQGGNASWQSQGSVMLISDYAFRGISQTDEGPAVQAGYTLSHDSGWYGSLWGSNIEFGDGSLELDLSAGWAKDWDNGLTTDLGVIRYQYSQDDTDLSYNEIYAVVSYADAKLGLVYSPDYFGENVDDFQYVYVSYEPQLFSNVSLALHLGSNFFASQQDMAQFLGSMVADNNHYWDWRVGLNLNMTEQDVLSVGYVDTDLSQSQCQSLCDARWLVSLSRSF</sequence>
<dbReference type="Proteomes" id="UP000827084">
    <property type="component" value="Chromosome"/>
</dbReference>
<accession>A0ABX8X9I0</accession>
<dbReference type="NCBIfam" id="TIGR02001">
    <property type="entry name" value="gcw_chp"/>
    <property type="match status" value="1"/>
</dbReference>
<dbReference type="RefSeq" id="WP_061782946.1">
    <property type="nucleotide sequence ID" value="NZ_CP028435.1"/>
</dbReference>
<reference evidence="2 3" key="1">
    <citation type="submission" date="2021-08" db="EMBL/GenBank/DDBJ databases">
        <title>Shewanella putrefaciens YZ-J, complete genome.</title>
        <authorList>
            <person name="Yi Z."/>
        </authorList>
    </citation>
    <scope>NUCLEOTIDE SEQUENCE [LARGE SCALE GENOMIC DNA]</scope>
    <source>
        <strain evidence="2 3">YZ-J</strain>
    </source>
</reference>
<keyword evidence="1" id="KW-0732">Signal</keyword>
<protein>
    <submittedName>
        <fullName evidence="2">TorF family putative porin</fullName>
    </submittedName>
</protein>
<evidence type="ECO:0000256" key="1">
    <source>
        <dbReference type="SAM" id="SignalP"/>
    </source>
</evidence>
<name>A0ABX8X9I0_SHEPU</name>
<feature type="signal peptide" evidence="1">
    <location>
        <begin position="1"/>
        <end position="32"/>
    </location>
</feature>
<gene>
    <name evidence="2" type="ORF">K3G22_15330</name>
</gene>